<evidence type="ECO:0000313" key="1">
    <source>
        <dbReference type="EMBL" id="XCI78176.1"/>
    </source>
</evidence>
<reference evidence="1" key="1">
    <citation type="submission" date="2024-06" db="EMBL/GenBank/DDBJ databases">
        <title>High activity and specificity of bacteriophage cocktails against carbapenem-resistant Klebsiella pneumoniae belonging to high-risk clones CG258 and ST307.</title>
        <authorList>
            <person name="Jimenez Quiceno J."/>
            <person name="Salazar Ospina L."/>
            <person name="Tellez Carrasquilla S."/>
        </authorList>
    </citation>
    <scope>NUCLEOTIDE SEQUENCE</scope>
</reference>
<proteinExistence type="predicted"/>
<dbReference type="EMBL" id="PP895363">
    <property type="protein sequence ID" value="XCI78176.1"/>
    <property type="molecule type" value="Genomic_DNA"/>
</dbReference>
<organism evidence="1">
    <name type="scientific">Klebsiella phage FKP3</name>
    <dbReference type="NCBI Taxonomy" id="3231233"/>
    <lineage>
        <taxon>Viruses</taxon>
        <taxon>Duplodnaviria</taxon>
        <taxon>Heunggongvirae</taxon>
        <taxon>Uroviricota</taxon>
        <taxon>Caudoviricetes</taxon>
        <taxon>Stephanstirmvirinae</taxon>
        <taxon>Justusliebigvirus</taxon>
    </lineage>
</organism>
<accession>A0AAU8HZU4</accession>
<sequence length="84" mass="9693">MYKITIKETVGEVTKETTIETDNLELAKEILVSEEIIKVETDVPNESIDPDVTKLRDIWKQQIEDIWKNPQIPYTLGNPFTVTC</sequence>
<name>A0AAU8HZU4_9CAUD</name>
<protein>
    <submittedName>
        <fullName evidence="1">Uncharacterized protein</fullName>
    </submittedName>
</protein>